<evidence type="ECO:0000259" key="14">
    <source>
        <dbReference type="Pfam" id="PF00288"/>
    </source>
</evidence>
<dbReference type="InterPro" id="IPR013750">
    <property type="entry name" value="GHMP_kinase_C_dom"/>
</dbReference>
<evidence type="ECO:0000256" key="12">
    <source>
        <dbReference type="ARBA" id="ARBA00049954"/>
    </source>
</evidence>
<evidence type="ECO:0000256" key="4">
    <source>
        <dbReference type="ARBA" id="ARBA00017858"/>
    </source>
</evidence>
<protein>
    <recommendedName>
        <fullName evidence="4 13">Homoserine kinase</fullName>
        <shortName evidence="13">HK</shortName>
        <shortName evidence="13">HSK</shortName>
        <ecNumber evidence="3 13">2.7.1.39</ecNumber>
    </recommendedName>
</protein>
<keyword evidence="8 13" id="KW-0547">Nucleotide-binding</keyword>
<dbReference type="InterPro" id="IPR036554">
    <property type="entry name" value="GHMP_kinase_C_sf"/>
</dbReference>
<evidence type="ECO:0000256" key="2">
    <source>
        <dbReference type="ARBA" id="ARBA00007370"/>
    </source>
</evidence>
<evidence type="ECO:0000256" key="6">
    <source>
        <dbReference type="ARBA" id="ARBA00022679"/>
    </source>
</evidence>
<dbReference type="InterPro" id="IPR000870">
    <property type="entry name" value="Homoserine_kinase"/>
</dbReference>
<dbReference type="PIRSF" id="PIRSF000676">
    <property type="entry name" value="Homoser_kin"/>
    <property type="match status" value="1"/>
</dbReference>
<keyword evidence="6 13" id="KW-0808">Transferase</keyword>
<evidence type="ECO:0000256" key="5">
    <source>
        <dbReference type="ARBA" id="ARBA00022605"/>
    </source>
</evidence>
<evidence type="ECO:0000256" key="13">
    <source>
        <dbReference type="HAMAP-Rule" id="MF_00384"/>
    </source>
</evidence>
<evidence type="ECO:0000256" key="7">
    <source>
        <dbReference type="ARBA" id="ARBA00022697"/>
    </source>
</evidence>
<dbReference type="NCBIfam" id="TIGR00191">
    <property type="entry name" value="thrB"/>
    <property type="match status" value="1"/>
</dbReference>
<comment type="caution">
    <text evidence="16">The sequence shown here is derived from an EMBL/GenBank/DDBJ whole genome shotgun (WGS) entry which is preliminary data.</text>
</comment>
<dbReference type="EC" id="2.7.1.39" evidence="3 13"/>
<evidence type="ECO:0000256" key="3">
    <source>
        <dbReference type="ARBA" id="ARBA00012078"/>
    </source>
</evidence>
<dbReference type="HAMAP" id="MF_00384">
    <property type="entry name" value="Homoser_kinase"/>
    <property type="match status" value="1"/>
</dbReference>
<gene>
    <name evidence="13 16" type="primary">thrB</name>
    <name evidence="16" type="ORF">ACFSYH_04260</name>
</gene>
<dbReference type="Gene3D" id="3.30.70.890">
    <property type="entry name" value="GHMP kinase, C-terminal domain"/>
    <property type="match status" value="1"/>
</dbReference>
<proteinExistence type="inferred from homology"/>
<dbReference type="EMBL" id="JBHUOP010000002">
    <property type="protein sequence ID" value="MFD2839781.1"/>
    <property type="molecule type" value="Genomic_DNA"/>
</dbReference>
<dbReference type="PANTHER" id="PTHR20861">
    <property type="entry name" value="HOMOSERINE/4-DIPHOSPHOCYTIDYL-2-C-METHYL-D-ERYTHRITOL KINASE"/>
    <property type="match status" value="1"/>
</dbReference>
<dbReference type="PROSITE" id="PS00627">
    <property type="entry name" value="GHMP_KINASES_ATP"/>
    <property type="match status" value="1"/>
</dbReference>
<dbReference type="RefSeq" id="WP_377465336.1">
    <property type="nucleotide sequence ID" value="NZ_JBHUOP010000002.1"/>
</dbReference>
<dbReference type="Gene3D" id="3.30.230.10">
    <property type="match status" value="1"/>
</dbReference>
<dbReference type="SUPFAM" id="SSF54211">
    <property type="entry name" value="Ribosomal protein S5 domain 2-like"/>
    <property type="match status" value="1"/>
</dbReference>
<dbReference type="Pfam" id="PF00288">
    <property type="entry name" value="GHMP_kinases_N"/>
    <property type="match status" value="1"/>
</dbReference>
<comment type="similarity">
    <text evidence="2 13">Belongs to the GHMP kinase family. Homoserine kinase subfamily.</text>
</comment>
<keyword evidence="10 13" id="KW-0067">ATP-binding</keyword>
<dbReference type="PANTHER" id="PTHR20861:SF1">
    <property type="entry name" value="HOMOSERINE KINASE"/>
    <property type="match status" value="1"/>
</dbReference>
<comment type="catalytic activity">
    <reaction evidence="11 13">
        <text>L-homoserine + ATP = O-phospho-L-homoserine + ADP + H(+)</text>
        <dbReference type="Rhea" id="RHEA:13985"/>
        <dbReference type="ChEBI" id="CHEBI:15378"/>
        <dbReference type="ChEBI" id="CHEBI:30616"/>
        <dbReference type="ChEBI" id="CHEBI:57476"/>
        <dbReference type="ChEBI" id="CHEBI:57590"/>
        <dbReference type="ChEBI" id="CHEBI:456216"/>
        <dbReference type="EC" id="2.7.1.39"/>
    </reaction>
</comment>
<comment type="function">
    <text evidence="12 13">Catalyzes the ATP-dependent phosphorylation of L-homoserine to L-homoserine phosphate.</text>
</comment>
<keyword evidence="9 13" id="KW-0418">Kinase</keyword>
<evidence type="ECO:0000259" key="15">
    <source>
        <dbReference type="Pfam" id="PF08544"/>
    </source>
</evidence>
<evidence type="ECO:0000256" key="9">
    <source>
        <dbReference type="ARBA" id="ARBA00022777"/>
    </source>
</evidence>
<dbReference type="InterPro" id="IPR014721">
    <property type="entry name" value="Ribsml_uS5_D2-typ_fold_subgr"/>
</dbReference>
<evidence type="ECO:0000256" key="11">
    <source>
        <dbReference type="ARBA" id="ARBA00049375"/>
    </source>
</evidence>
<feature type="domain" description="GHMP kinase N-terminal" evidence="14">
    <location>
        <begin position="65"/>
        <end position="148"/>
    </location>
</feature>
<comment type="pathway">
    <text evidence="1 13">Amino-acid biosynthesis; L-threonine biosynthesis; L-threonine from L-aspartate: step 4/5.</text>
</comment>
<dbReference type="PRINTS" id="PR00958">
    <property type="entry name" value="HOMSERKINASE"/>
</dbReference>
<dbReference type="SUPFAM" id="SSF55060">
    <property type="entry name" value="GHMP Kinase, C-terminal domain"/>
    <property type="match status" value="1"/>
</dbReference>
<dbReference type="Pfam" id="PF08544">
    <property type="entry name" value="GHMP_kinases_C"/>
    <property type="match status" value="1"/>
</dbReference>
<reference evidence="17" key="1">
    <citation type="journal article" date="2019" name="Int. J. Syst. Evol. Microbiol.">
        <title>The Global Catalogue of Microorganisms (GCM) 10K type strain sequencing project: providing services to taxonomists for standard genome sequencing and annotation.</title>
        <authorList>
            <consortium name="The Broad Institute Genomics Platform"/>
            <consortium name="The Broad Institute Genome Sequencing Center for Infectious Disease"/>
            <person name="Wu L."/>
            <person name="Ma J."/>
        </authorList>
    </citation>
    <scope>NUCLEOTIDE SEQUENCE [LARGE SCALE GENOMIC DNA]</scope>
    <source>
        <strain evidence="17">KCTC 33576</strain>
    </source>
</reference>
<sequence>MKLAADHVKVKVPATSANLGPGFDALGLALNFSDELEVRALGSEHVEVEIEGEGAGEVPGDERHLVVKTIRRALDHVGAPQVGLHLRAKNRIPHGRGMGSSAAAVVAGLMAAKGLIADPDALNSEVLLNLATQLEGHPDNAAPALRGGATVAWMTTHDSPAAVNLEIHPGLEPTIIVPTVRLSTHRARGVLPIAVPHANASFNAGRAALLVHALANDPDLLFDATEDKLHQEYRAPVMQQTWALVSGLRERGIAATVSGAGPTVLVLDRADNAPIVEQEIARVLDASEVARTLVDEETGTVTRVDWRVIRPGFDHLGAQYEQL</sequence>
<evidence type="ECO:0000313" key="16">
    <source>
        <dbReference type="EMBL" id="MFD2839781.1"/>
    </source>
</evidence>
<keyword evidence="17" id="KW-1185">Reference proteome</keyword>
<evidence type="ECO:0000256" key="1">
    <source>
        <dbReference type="ARBA" id="ARBA00005015"/>
    </source>
</evidence>
<evidence type="ECO:0000313" key="17">
    <source>
        <dbReference type="Proteomes" id="UP001597391"/>
    </source>
</evidence>
<dbReference type="Proteomes" id="UP001597391">
    <property type="component" value="Unassembled WGS sequence"/>
</dbReference>
<dbReference type="GO" id="GO:0004413">
    <property type="term" value="F:homoserine kinase activity"/>
    <property type="evidence" value="ECO:0007669"/>
    <property type="project" value="UniProtKB-EC"/>
</dbReference>
<feature type="binding site" evidence="13">
    <location>
        <begin position="93"/>
        <end position="103"/>
    </location>
    <ligand>
        <name>ATP</name>
        <dbReference type="ChEBI" id="CHEBI:30616"/>
    </ligand>
</feature>
<dbReference type="InterPro" id="IPR006203">
    <property type="entry name" value="GHMP_knse_ATP-bd_CS"/>
</dbReference>
<dbReference type="InterPro" id="IPR020568">
    <property type="entry name" value="Ribosomal_Su5_D2-typ_SF"/>
</dbReference>
<keyword evidence="7 13" id="KW-0791">Threonine biosynthesis</keyword>
<comment type="subcellular location">
    <subcellularLocation>
        <location evidence="13">Cytoplasm</location>
    </subcellularLocation>
</comment>
<evidence type="ECO:0000256" key="8">
    <source>
        <dbReference type="ARBA" id="ARBA00022741"/>
    </source>
</evidence>
<feature type="domain" description="GHMP kinase C-terminal" evidence="15">
    <location>
        <begin position="215"/>
        <end position="283"/>
    </location>
</feature>
<evidence type="ECO:0000256" key="10">
    <source>
        <dbReference type="ARBA" id="ARBA00022840"/>
    </source>
</evidence>
<dbReference type="InterPro" id="IPR006204">
    <property type="entry name" value="GHMP_kinase_N_dom"/>
</dbReference>
<keyword evidence="13" id="KW-0963">Cytoplasm</keyword>
<accession>A0ABW5XBF4</accession>
<name>A0ABW5XBF4_9MICO</name>
<organism evidence="16 17">
    <name type="scientific">Populibacterium corticicola</name>
    <dbReference type="NCBI Taxonomy" id="1812826"/>
    <lineage>
        <taxon>Bacteria</taxon>
        <taxon>Bacillati</taxon>
        <taxon>Actinomycetota</taxon>
        <taxon>Actinomycetes</taxon>
        <taxon>Micrococcales</taxon>
        <taxon>Jonesiaceae</taxon>
        <taxon>Populibacterium</taxon>
    </lineage>
</organism>
<keyword evidence="5 13" id="KW-0028">Amino-acid biosynthesis</keyword>